<dbReference type="RefSeq" id="XP_014158937.1">
    <property type="nucleotide sequence ID" value="XM_014303462.1"/>
</dbReference>
<dbReference type="EMBL" id="KQ241724">
    <property type="protein sequence ID" value="KNC85035.1"/>
    <property type="molecule type" value="Genomic_DNA"/>
</dbReference>
<dbReference type="STRING" id="667725.A0A0L0G7R2"/>
<evidence type="ECO:0000313" key="2">
    <source>
        <dbReference type="EMBL" id="KNC85035.1"/>
    </source>
</evidence>
<accession>A0A0L0G7R2</accession>
<dbReference type="Proteomes" id="UP000054560">
    <property type="component" value="Unassembled WGS sequence"/>
</dbReference>
<feature type="compositionally biased region" description="Basic and acidic residues" evidence="1">
    <location>
        <begin position="1"/>
        <end position="11"/>
    </location>
</feature>
<feature type="compositionally biased region" description="Low complexity" evidence="1">
    <location>
        <begin position="434"/>
        <end position="455"/>
    </location>
</feature>
<dbReference type="GeneID" id="25903264"/>
<proteinExistence type="predicted"/>
<feature type="compositionally biased region" description="Polar residues" evidence="1">
    <location>
        <begin position="29"/>
        <end position="49"/>
    </location>
</feature>
<name>A0A0L0G7R2_9EUKA</name>
<feature type="region of interest" description="Disordered" evidence="1">
    <location>
        <begin position="282"/>
        <end position="532"/>
    </location>
</feature>
<evidence type="ECO:0000256" key="1">
    <source>
        <dbReference type="SAM" id="MobiDB-lite"/>
    </source>
</evidence>
<keyword evidence="3" id="KW-1185">Reference proteome</keyword>
<organism evidence="2 3">
    <name type="scientific">Sphaeroforma arctica JP610</name>
    <dbReference type="NCBI Taxonomy" id="667725"/>
    <lineage>
        <taxon>Eukaryota</taxon>
        <taxon>Ichthyosporea</taxon>
        <taxon>Ichthyophonida</taxon>
        <taxon>Sphaeroforma</taxon>
    </lineage>
</organism>
<reference evidence="2 3" key="1">
    <citation type="submission" date="2011-02" db="EMBL/GenBank/DDBJ databases">
        <title>The Genome Sequence of Sphaeroforma arctica JP610.</title>
        <authorList>
            <consortium name="The Broad Institute Genome Sequencing Platform"/>
            <person name="Russ C."/>
            <person name="Cuomo C."/>
            <person name="Young S.K."/>
            <person name="Zeng Q."/>
            <person name="Gargeya S."/>
            <person name="Alvarado L."/>
            <person name="Berlin A."/>
            <person name="Chapman S.B."/>
            <person name="Chen Z."/>
            <person name="Freedman E."/>
            <person name="Gellesch M."/>
            <person name="Goldberg J."/>
            <person name="Griggs A."/>
            <person name="Gujja S."/>
            <person name="Heilman E."/>
            <person name="Heiman D."/>
            <person name="Howarth C."/>
            <person name="Mehta T."/>
            <person name="Neiman D."/>
            <person name="Pearson M."/>
            <person name="Roberts A."/>
            <person name="Saif S."/>
            <person name="Shea T."/>
            <person name="Shenoy N."/>
            <person name="Sisk P."/>
            <person name="Stolte C."/>
            <person name="Sykes S."/>
            <person name="White J."/>
            <person name="Yandava C."/>
            <person name="Burger G."/>
            <person name="Gray M.W."/>
            <person name="Holland P.W.H."/>
            <person name="King N."/>
            <person name="Lang F.B.F."/>
            <person name="Roger A.J."/>
            <person name="Ruiz-Trillo I."/>
            <person name="Haas B."/>
            <person name="Nusbaum C."/>
            <person name="Birren B."/>
        </authorList>
    </citation>
    <scope>NUCLEOTIDE SEQUENCE [LARGE SCALE GENOMIC DNA]</scope>
    <source>
        <strain evidence="2 3">JP610</strain>
    </source>
</reference>
<dbReference type="AlphaFoldDB" id="A0A0L0G7R2"/>
<feature type="compositionally biased region" description="Low complexity" evidence="1">
    <location>
        <begin position="472"/>
        <end position="483"/>
    </location>
</feature>
<feature type="compositionally biased region" description="Gly residues" evidence="1">
    <location>
        <begin position="423"/>
        <end position="433"/>
    </location>
</feature>
<gene>
    <name evidence="2" type="ORF">SARC_02760</name>
</gene>
<feature type="compositionally biased region" description="Polar residues" evidence="1">
    <location>
        <begin position="110"/>
        <end position="122"/>
    </location>
</feature>
<feature type="compositionally biased region" description="Low complexity" evidence="1">
    <location>
        <begin position="404"/>
        <end position="422"/>
    </location>
</feature>
<protein>
    <submittedName>
        <fullName evidence="2">Uncharacterized protein</fullName>
    </submittedName>
</protein>
<evidence type="ECO:0000313" key="3">
    <source>
        <dbReference type="Proteomes" id="UP000054560"/>
    </source>
</evidence>
<sequence>MDKALTKKVSDSHSGGQQLGEVVMIVKRSSPSIKPTKASRPTKQKNGQLLPSPRNPPSEHIPDGRKNWAPDQGGGPGQQQSDLDTRRYSSGLDMGAAKPRPAPRPRQDNNENNTQARTASRNANMMALKRGSSEFNRSHDILALNRQKSMGETMHMAQPGSEENSRRVHWNHNVTVCATYPAPSKVKWLNKWVQTIGKSSKDSYDRRGTLPVLGEGDKHDAAIDVLSLRKELFPDGHCFGFRTAAPVSVPVNYVGTPEVMRATVGSVEQMYVPHQHDTQSFPDQGRGPPGFGAHGSAGQFDFANTGSRDGLTAGLDSNSMAFPGPGGSTQRGPHGKRMVPGQQGGYDRGPNTTTQIGLRGGSVRNAQKNFWTGAQAPRRASLNPASEMNSAEADEEQSRRRRQVQQYQNIMSLPQGQGQRGPMQGGPGGGGMQGTPQHFQQQMQQRNQPQRQSIQHRMSGGGTRSQGQMNYPQQQQQQQQQPQYYRGVSQTQKGGPPPGAQNRGLVKVSSGGQPTGRNRVPSADDTVNVTYG</sequence>
<feature type="region of interest" description="Disordered" evidence="1">
    <location>
        <begin position="1"/>
        <end position="122"/>
    </location>
</feature>